<evidence type="ECO:0000256" key="2">
    <source>
        <dbReference type="SAM" id="SignalP"/>
    </source>
</evidence>
<evidence type="ECO:0000256" key="1">
    <source>
        <dbReference type="SAM" id="Phobius"/>
    </source>
</evidence>
<feature type="signal peptide" evidence="2">
    <location>
        <begin position="1"/>
        <end position="19"/>
    </location>
</feature>
<feature type="chain" id="PRO_5021229111" evidence="2">
    <location>
        <begin position="20"/>
        <end position="341"/>
    </location>
</feature>
<keyword evidence="1" id="KW-0472">Membrane</keyword>
<dbReference type="STRING" id="50990.A0A4Y7PGK3"/>
<name>A0A4Y7PGK3_9AGAM</name>
<proteinExistence type="predicted"/>
<dbReference type="PANTHER" id="PTHR35043:SF8">
    <property type="entry name" value="DUF4220 DOMAIN-CONTAINING PROTEIN"/>
    <property type="match status" value="1"/>
</dbReference>
<feature type="transmembrane region" description="Helical" evidence="1">
    <location>
        <begin position="181"/>
        <end position="199"/>
    </location>
</feature>
<organism evidence="3 4">
    <name type="scientific">Rickenella mellea</name>
    <dbReference type="NCBI Taxonomy" id="50990"/>
    <lineage>
        <taxon>Eukaryota</taxon>
        <taxon>Fungi</taxon>
        <taxon>Dikarya</taxon>
        <taxon>Basidiomycota</taxon>
        <taxon>Agaricomycotina</taxon>
        <taxon>Agaricomycetes</taxon>
        <taxon>Hymenochaetales</taxon>
        <taxon>Rickenellaceae</taxon>
        <taxon>Rickenella</taxon>
    </lineage>
</organism>
<feature type="transmembrane region" description="Helical" evidence="1">
    <location>
        <begin position="253"/>
        <end position="271"/>
    </location>
</feature>
<sequence>MSVALALYCISCRLEGVQALPVTVARRATSSCDDSSNCRTSSHIIWSCLATIFSCTMFAIHPSIPAPYESSFEVGLRRFGIFVMTLITPELVIMWAMKQWIVSRRLAKKYHTVTKHSAHLPDELNELYKEGEIAFPTITKREIEDKSKGDVISKGFVILQTSWFVLQYVARGVERLPITELELVTLAFAVLNLATYALWRNKPLNVQRPFAIHVSNNVHELAPYKQTRGGSSPIELGLGGIVELVDALQSWNMAFAGTAVSVIFGALHCIAWSFKFPSHEMQILWRTCSLAITCLPATLVFCAKLWDVLTDLELDFVDQFVKYFSGTFLAIVLVFFLSFTS</sequence>
<dbReference type="PANTHER" id="PTHR35043">
    <property type="entry name" value="TRANSCRIPTION FACTOR DOMAIN-CONTAINING PROTEIN"/>
    <property type="match status" value="1"/>
</dbReference>
<keyword evidence="2" id="KW-0732">Signal</keyword>
<evidence type="ECO:0000313" key="4">
    <source>
        <dbReference type="Proteomes" id="UP000294933"/>
    </source>
</evidence>
<keyword evidence="1" id="KW-1133">Transmembrane helix</keyword>
<reference evidence="3 4" key="1">
    <citation type="submission" date="2018-06" db="EMBL/GenBank/DDBJ databases">
        <title>A transcriptomic atlas of mushroom development highlights an independent origin of complex multicellularity.</title>
        <authorList>
            <consortium name="DOE Joint Genome Institute"/>
            <person name="Krizsan K."/>
            <person name="Almasi E."/>
            <person name="Merenyi Z."/>
            <person name="Sahu N."/>
            <person name="Viragh M."/>
            <person name="Koszo T."/>
            <person name="Mondo S."/>
            <person name="Kiss B."/>
            <person name="Balint B."/>
            <person name="Kues U."/>
            <person name="Barry K."/>
            <person name="Hegedus J.C."/>
            <person name="Henrissat B."/>
            <person name="Johnson J."/>
            <person name="Lipzen A."/>
            <person name="Ohm R."/>
            <person name="Nagy I."/>
            <person name="Pangilinan J."/>
            <person name="Yan J."/>
            <person name="Xiong Y."/>
            <person name="Grigoriev I.V."/>
            <person name="Hibbett D.S."/>
            <person name="Nagy L.G."/>
        </authorList>
    </citation>
    <scope>NUCLEOTIDE SEQUENCE [LARGE SCALE GENOMIC DNA]</scope>
    <source>
        <strain evidence="3 4">SZMC22713</strain>
    </source>
</reference>
<gene>
    <name evidence="3" type="ORF">BD410DRAFT_845986</name>
</gene>
<feature type="transmembrane region" description="Helical" evidence="1">
    <location>
        <begin position="283"/>
        <end position="306"/>
    </location>
</feature>
<dbReference type="AlphaFoldDB" id="A0A4Y7PGK3"/>
<feature type="transmembrane region" description="Helical" evidence="1">
    <location>
        <begin position="76"/>
        <end position="97"/>
    </location>
</feature>
<evidence type="ECO:0000313" key="3">
    <source>
        <dbReference type="EMBL" id="TDL14487.1"/>
    </source>
</evidence>
<dbReference type="OrthoDB" id="9451547at2759"/>
<keyword evidence="1" id="KW-0812">Transmembrane</keyword>
<dbReference type="EMBL" id="ML170333">
    <property type="protein sequence ID" value="TDL14487.1"/>
    <property type="molecule type" value="Genomic_DNA"/>
</dbReference>
<dbReference type="Proteomes" id="UP000294933">
    <property type="component" value="Unassembled WGS sequence"/>
</dbReference>
<feature type="transmembrane region" description="Helical" evidence="1">
    <location>
        <begin position="321"/>
        <end position="339"/>
    </location>
</feature>
<keyword evidence="4" id="KW-1185">Reference proteome</keyword>
<feature type="transmembrane region" description="Helical" evidence="1">
    <location>
        <begin position="43"/>
        <end position="64"/>
    </location>
</feature>
<dbReference type="VEuPathDB" id="FungiDB:BD410DRAFT_845986"/>
<protein>
    <submittedName>
        <fullName evidence="3">Uncharacterized protein</fullName>
    </submittedName>
</protein>
<accession>A0A4Y7PGK3</accession>